<accession>A0A6V7H1Z8</accession>
<dbReference type="Proteomes" id="UP000752696">
    <property type="component" value="Unassembled WGS sequence"/>
</dbReference>
<gene>
    <name evidence="1" type="ORF">MHI_LOCUS350586</name>
</gene>
<evidence type="ECO:0000313" key="1">
    <source>
        <dbReference type="EMBL" id="CAD1473051.1"/>
    </source>
</evidence>
<dbReference type="EMBL" id="CAJDYZ010006108">
    <property type="protein sequence ID" value="CAD1473051.1"/>
    <property type="molecule type" value="Genomic_DNA"/>
</dbReference>
<reference evidence="1" key="1">
    <citation type="submission" date="2020-07" db="EMBL/GenBank/DDBJ databases">
        <authorList>
            <person name="Nazaruddin N."/>
        </authorList>
    </citation>
    <scope>NUCLEOTIDE SEQUENCE</scope>
</reference>
<protein>
    <submittedName>
        <fullName evidence="1">Uncharacterized protein</fullName>
    </submittedName>
</protein>
<evidence type="ECO:0000313" key="2">
    <source>
        <dbReference type="Proteomes" id="UP000752696"/>
    </source>
</evidence>
<sequence>MALLQYFNGSPAEEQLYACMKSLARFTQISGQDVPQLIQMIGPEPNKFRGTSERIDEQIDQKSMLEQSKLNITLDQSTKESLVISKRNIIVKP</sequence>
<proteinExistence type="predicted"/>
<name>A0A6V7H1Z8_9HYME</name>
<organism evidence="1 2">
    <name type="scientific">Heterotrigona itama</name>
    <dbReference type="NCBI Taxonomy" id="395501"/>
    <lineage>
        <taxon>Eukaryota</taxon>
        <taxon>Metazoa</taxon>
        <taxon>Ecdysozoa</taxon>
        <taxon>Arthropoda</taxon>
        <taxon>Hexapoda</taxon>
        <taxon>Insecta</taxon>
        <taxon>Pterygota</taxon>
        <taxon>Neoptera</taxon>
        <taxon>Endopterygota</taxon>
        <taxon>Hymenoptera</taxon>
        <taxon>Apocrita</taxon>
        <taxon>Aculeata</taxon>
        <taxon>Apoidea</taxon>
        <taxon>Anthophila</taxon>
        <taxon>Apidae</taxon>
        <taxon>Heterotrigona</taxon>
    </lineage>
</organism>
<comment type="caution">
    <text evidence="1">The sequence shown here is derived from an EMBL/GenBank/DDBJ whole genome shotgun (WGS) entry which is preliminary data.</text>
</comment>
<dbReference type="OrthoDB" id="21221at2759"/>
<dbReference type="AlphaFoldDB" id="A0A6V7H1Z8"/>
<keyword evidence="2" id="KW-1185">Reference proteome</keyword>